<evidence type="ECO:0000259" key="1">
    <source>
        <dbReference type="Pfam" id="PF21889"/>
    </source>
</evidence>
<feature type="domain" description="TPR1-like CTLH-containing" evidence="1">
    <location>
        <begin position="1"/>
        <end position="47"/>
    </location>
</feature>
<name>A0AAD4XJ43_9MAGN</name>
<dbReference type="InterPro" id="IPR054080">
    <property type="entry name" value="TPR1-like_2nd"/>
</dbReference>
<dbReference type="PANTHER" id="PTHR44083">
    <property type="entry name" value="TOPLESS-RELATED PROTEIN 1-RELATED"/>
    <property type="match status" value="1"/>
</dbReference>
<accession>A0AAD4XJ43</accession>
<organism evidence="2 3">
    <name type="scientific">Papaver atlanticum</name>
    <dbReference type="NCBI Taxonomy" id="357466"/>
    <lineage>
        <taxon>Eukaryota</taxon>
        <taxon>Viridiplantae</taxon>
        <taxon>Streptophyta</taxon>
        <taxon>Embryophyta</taxon>
        <taxon>Tracheophyta</taxon>
        <taxon>Spermatophyta</taxon>
        <taxon>Magnoliopsida</taxon>
        <taxon>Ranunculales</taxon>
        <taxon>Papaveraceae</taxon>
        <taxon>Papaveroideae</taxon>
        <taxon>Papaver</taxon>
    </lineage>
</organism>
<dbReference type="Proteomes" id="UP001202328">
    <property type="component" value="Unassembled WGS sequence"/>
</dbReference>
<keyword evidence="3" id="KW-1185">Reference proteome</keyword>
<dbReference type="EMBL" id="JAJJMB010009041">
    <property type="protein sequence ID" value="KAI3916917.1"/>
    <property type="molecule type" value="Genomic_DNA"/>
</dbReference>
<dbReference type="GO" id="GO:0006355">
    <property type="term" value="P:regulation of DNA-templated transcription"/>
    <property type="evidence" value="ECO:0007669"/>
    <property type="project" value="InterPro"/>
</dbReference>
<gene>
    <name evidence="2" type="ORF">MKW98_014378</name>
</gene>
<proteinExistence type="predicted"/>
<dbReference type="InterPro" id="IPR027728">
    <property type="entry name" value="Topless_fam"/>
</dbReference>
<comment type="caution">
    <text evidence="2">The sequence shown here is derived from an EMBL/GenBank/DDBJ whole genome shotgun (WGS) entry which is preliminary data.</text>
</comment>
<sequence length="143" mass="16322">MTGLLRLENFRENEQLKMYVDENSARAALFDAAKELIQANPLFKDKLKFPTILMESSLQSLYNQSLIRQQHPPQPEKNLMSSPSGVRPVPAGYAYRNIQNNEGVVSFGKYQNSENAWLKLTKETKEEEVTTISINEIKEQGLC</sequence>
<dbReference type="AlphaFoldDB" id="A0AAD4XJ43"/>
<protein>
    <recommendedName>
        <fullName evidence="1">TPR1-like CTLH-containing domain-containing protein</fullName>
    </recommendedName>
</protein>
<evidence type="ECO:0000313" key="3">
    <source>
        <dbReference type="Proteomes" id="UP001202328"/>
    </source>
</evidence>
<dbReference type="PANTHER" id="PTHR44083:SF35">
    <property type="entry name" value="TOPLESS-RELATED PROTEIN 4-LIKE ISOFORM X1"/>
    <property type="match status" value="1"/>
</dbReference>
<dbReference type="Pfam" id="PF21889">
    <property type="entry name" value="TPR1-like_2nd"/>
    <property type="match status" value="1"/>
</dbReference>
<reference evidence="2" key="1">
    <citation type="submission" date="2022-04" db="EMBL/GenBank/DDBJ databases">
        <title>A functionally conserved STORR gene fusion in Papaver species that diverged 16.8 million years ago.</title>
        <authorList>
            <person name="Catania T."/>
        </authorList>
    </citation>
    <scope>NUCLEOTIDE SEQUENCE</scope>
    <source>
        <strain evidence="2">S-188037</strain>
    </source>
</reference>
<evidence type="ECO:0000313" key="2">
    <source>
        <dbReference type="EMBL" id="KAI3916917.1"/>
    </source>
</evidence>